<dbReference type="EMBL" id="CP030840">
    <property type="protein sequence ID" value="AXC12301.1"/>
    <property type="molecule type" value="Genomic_DNA"/>
</dbReference>
<organism evidence="1 2">
    <name type="scientific">Acidisarcina polymorpha</name>
    <dbReference type="NCBI Taxonomy" id="2211140"/>
    <lineage>
        <taxon>Bacteria</taxon>
        <taxon>Pseudomonadati</taxon>
        <taxon>Acidobacteriota</taxon>
        <taxon>Terriglobia</taxon>
        <taxon>Terriglobales</taxon>
        <taxon>Acidobacteriaceae</taxon>
        <taxon>Acidisarcina</taxon>
    </lineage>
</organism>
<dbReference type="KEGG" id="abas:ACPOL_2999"/>
<dbReference type="Proteomes" id="UP000253606">
    <property type="component" value="Chromosome"/>
</dbReference>
<reference evidence="1 2" key="1">
    <citation type="journal article" date="2018" name="Front. Microbiol.">
        <title>Hydrolytic Capabilities as a Key to Environmental Success: Chitinolytic and Cellulolytic Acidobacteria From Acidic Sub-arctic Soils and Boreal Peatlands.</title>
        <authorList>
            <person name="Belova S.E."/>
            <person name="Ravin N.V."/>
            <person name="Pankratov T.A."/>
            <person name="Rakitin A.L."/>
            <person name="Ivanova A.A."/>
            <person name="Beletsky A.V."/>
            <person name="Mardanov A.V."/>
            <person name="Sinninghe Damste J.S."/>
            <person name="Dedysh S.N."/>
        </authorList>
    </citation>
    <scope>NUCLEOTIDE SEQUENCE [LARGE SCALE GENOMIC DNA]</scope>
    <source>
        <strain evidence="1 2">SBC82</strain>
    </source>
</reference>
<dbReference type="AlphaFoldDB" id="A0A2Z5FZI9"/>
<dbReference type="InterPro" id="IPR011990">
    <property type="entry name" value="TPR-like_helical_dom_sf"/>
</dbReference>
<proteinExistence type="predicted"/>
<dbReference type="SUPFAM" id="SSF48452">
    <property type="entry name" value="TPR-like"/>
    <property type="match status" value="2"/>
</dbReference>
<sequence length="369" mass="40367">MCSVSILLSSCVCASAGDTTRVSAAPDTTASIIAIANLDQQIAELGDSPGVEDLLILREEFLADYDALERASTLAESRFATSQDLMKRAQTRAAVHRFAEALSDLEAAKQRGVPLDQILAMRASVLIATGHASEVVAQLRRDHKDHPSFASRSALATAYASMGRVAEADRLYAAALAGLHTTLPFPYAWIYFGRDLMWAEQGQNPTRAEAMYKQALAYVPEFTSANIALAKLEMTRGHYAAARERISRVASSTNQPEALALLGVLEVRNGNMTERNEEISRARQRFESLLVRYPLGFADHAAEFYLGPGDDPERAWLLAEQNLANRQTDRSVALAVKAAEATGRYPRACELLLNHGPMVQAYLKVLAQW</sequence>
<keyword evidence="2" id="KW-1185">Reference proteome</keyword>
<name>A0A2Z5FZI9_9BACT</name>
<evidence type="ECO:0000313" key="2">
    <source>
        <dbReference type="Proteomes" id="UP000253606"/>
    </source>
</evidence>
<accession>A0A2Z5FZI9</accession>
<gene>
    <name evidence="1" type="ORF">ACPOL_2999</name>
</gene>
<dbReference type="Gene3D" id="1.25.40.10">
    <property type="entry name" value="Tetratricopeptide repeat domain"/>
    <property type="match status" value="1"/>
</dbReference>
<dbReference type="Pfam" id="PF14559">
    <property type="entry name" value="TPR_19"/>
    <property type="match status" value="1"/>
</dbReference>
<protein>
    <recommendedName>
        <fullName evidence="3">Tetratricopeptide repeat protein</fullName>
    </recommendedName>
</protein>
<evidence type="ECO:0008006" key="3">
    <source>
        <dbReference type="Google" id="ProtNLM"/>
    </source>
</evidence>
<evidence type="ECO:0000313" key="1">
    <source>
        <dbReference type="EMBL" id="AXC12301.1"/>
    </source>
</evidence>